<keyword evidence="2" id="KW-1185">Reference proteome</keyword>
<sequence>MHVFLYQIVGTWGQLLFPKPWKEFRLWYDEHKAKGIKPYLDGMVTNGWYKEMGERIWTPWFIKFIHSHGYFNIYTHFPNERALSVSHRDAGVNYGKTAGQLLDENSIDYNFLKMQPLSNLKSYDFCFREVFPGRVIRKTDELEQKAVVRIKRVDETSFGVEIRTEKNANISSLGVGKKLVYWSAELGLDV</sequence>
<dbReference type="OrthoDB" id="2020070at2759"/>
<name>A0A5C7IVY6_9ROSI</name>
<dbReference type="Proteomes" id="UP000323000">
    <property type="component" value="Chromosome 1"/>
</dbReference>
<dbReference type="PANTHER" id="PTHR33604:SF3">
    <property type="entry name" value="OSJNBA0004B13.7 PROTEIN"/>
    <property type="match status" value="1"/>
</dbReference>
<proteinExistence type="predicted"/>
<organism evidence="1 2">
    <name type="scientific">Acer yangbiense</name>
    <dbReference type="NCBI Taxonomy" id="1000413"/>
    <lineage>
        <taxon>Eukaryota</taxon>
        <taxon>Viridiplantae</taxon>
        <taxon>Streptophyta</taxon>
        <taxon>Embryophyta</taxon>
        <taxon>Tracheophyta</taxon>
        <taxon>Spermatophyta</taxon>
        <taxon>Magnoliopsida</taxon>
        <taxon>eudicotyledons</taxon>
        <taxon>Gunneridae</taxon>
        <taxon>Pentapetalae</taxon>
        <taxon>rosids</taxon>
        <taxon>malvids</taxon>
        <taxon>Sapindales</taxon>
        <taxon>Sapindaceae</taxon>
        <taxon>Hippocastanoideae</taxon>
        <taxon>Acereae</taxon>
        <taxon>Acer</taxon>
    </lineage>
</organism>
<comment type="caution">
    <text evidence="1">The sequence shown here is derived from an EMBL/GenBank/DDBJ whole genome shotgun (WGS) entry which is preliminary data.</text>
</comment>
<evidence type="ECO:0000313" key="1">
    <source>
        <dbReference type="EMBL" id="TXG73375.1"/>
    </source>
</evidence>
<protein>
    <submittedName>
        <fullName evidence="1">Uncharacterized protein</fullName>
    </submittedName>
</protein>
<gene>
    <name evidence="1" type="ORF">EZV62_001954</name>
</gene>
<dbReference type="PANTHER" id="PTHR33604">
    <property type="entry name" value="OSJNBA0004B13.7 PROTEIN"/>
    <property type="match status" value="1"/>
</dbReference>
<dbReference type="AlphaFoldDB" id="A0A5C7IVY6"/>
<reference evidence="2" key="1">
    <citation type="journal article" date="2019" name="Gigascience">
        <title>De novo genome assembly of the endangered Acer yangbiense, a plant species with extremely small populations endemic to Yunnan Province, China.</title>
        <authorList>
            <person name="Yang J."/>
            <person name="Wariss H.M."/>
            <person name="Tao L."/>
            <person name="Zhang R."/>
            <person name="Yun Q."/>
            <person name="Hollingsworth P."/>
            <person name="Dao Z."/>
            <person name="Luo G."/>
            <person name="Guo H."/>
            <person name="Ma Y."/>
            <person name="Sun W."/>
        </authorList>
    </citation>
    <scope>NUCLEOTIDE SEQUENCE [LARGE SCALE GENOMIC DNA]</scope>
    <source>
        <strain evidence="2">cv. Malutang</strain>
    </source>
</reference>
<accession>A0A5C7IVY6</accession>
<evidence type="ECO:0000313" key="2">
    <source>
        <dbReference type="Proteomes" id="UP000323000"/>
    </source>
</evidence>
<dbReference type="EMBL" id="VAHF01000001">
    <property type="protein sequence ID" value="TXG73375.1"/>
    <property type="molecule type" value="Genomic_DNA"/>
</dbReference>